<proteinExistence type="predicted"/>
<dbReference type="Pfam" id="PF07277">
    <property type="entry name" value="SapC"/>
    <property type="match status" value="1"/>
</dbReference>
<sequence>MTLVPLDNVDHHDLTVAIRAGAAWGDAADRLPVFPSEFEDAQREFPILFRRDADAVRAVVLLGLRGANLFLAGDRWTTRYVPAVQRRGPFSMAPRDADGEMVIHVDLGDPRVGAPDGVPVFLPHGGDAPYLRHVTDALRVIDAGADEERAINGELDAAGLLRPVDTALEAAAGLMAIDVAALAALPAATLERLHRTGALRAAIMAGSSLGNVARLVEWQRHAG</sequence>
<dbReference type="AlphaFoldDB" id="A0A2W5RFF1"/>
<dbReference type="EMBL" id="QFQI01000002">
    <property type="protein sequence ID" value="PZQ62000.1"/>
    <property type="molecule type" value="Genomic_DNA"/>
</dbReference>
<gene>
    <name evidence="1" type="ORF">DI544_05230</name>
</gene>
<dbReference type="Proteomes" id="UP000249229">
    <property type="component" value="Unassembled WGS sequence"/>
</dbReference>
<name>A0A2W5RFF1_9SPHN</name>
<evidence type="ECO:0000313" key="1">
    <source>
        <dbReference type="EMBL" id="PZQ62000.1"/>
    </source>
</evidence>
<organism evidence="1 2">
    <name type="scientific">Sphingomonas taxi</name>
    <dbReference type="NCBI Taxonomy" id="1549858"/>
    <lineage>
        <taxon>Bacteria</taxon>
        <taxon>Pseudomonadati</taxon>
        <taxon>Pseudomonadota</taxon>
        <taxon>Alphaproteobacteria</taxon>
        <taxon>Sphingomonadales</taxon>
        <taxon>Sphingomonadaceae</taxon>
        <taxon>Sphingomonas</taxon>
    </lineage>
</organism>
<dbReference type="InterPro" id="IPR010836">
    <property type="entry name" value="SapC"/>
</dbReference>
<evidence type="ECO:0000313" key="2">
    <source>
        <dbReference type="Proteomes" id="UP000249229"/>
    </source>
</evidence>
<comment type="caution">
    <text evidence="1">The sequence shown here is derived from an EMBL/GenBank/DDBJ whole genome shotgun (WGS) entry which is preliminary data.</text>
</comment>
<reference evidence="1 2" key="1">
    <citation type="submission" date="2017-08" db="EMBL/GenBank/DDBJ databases">
        <title>Infants hospitalized years apart are colonized by the same room-sourced microbial strains.</title>
        <authorList>
            <person name="Brooks B."/>
            <person name="Olm M.R."/>
            <person name="Firek B.A."/>
            <person name="Baker R."/>
            <person name="Thomas B.C."/>
            <person name="Morowitz M.J."/>
            <person name="Banfield J.F."/>
        </authorList>
    </citation>
    <scope>NUCLEOTIDE SEQUENCE [LARGE SCALE GENOMIC DNA]</scope>
    <source>
        <strain evidence="1">S2_005_001_R1_22</strain>
    </source>
</reference>
<accession>A0A2W5RFF1</accession>
<protein>
    <submittedName>
        <fullName evidence="1">Peptide ABC transporter permease</fullName>
    </submittedName>
</protein>